<organism evidence="1 2">
    <name type="scientific">Trichonephila clavata</name>
    <name type="common">Joro spider</name>
    <name type="synonym">Nephila clavata</name>
    <dbReference type="NCBI Taxonomy" id="2740835"/>
    <lineage>
        <taxon>Eukaryota</taxon>
        <taxon>Metazoa</taxon>
        <taxon>Ecdysozoa</taxon>
        <taxon>Arthropoda</taxon>
        <taxon>Chelicerata</taxon>
        <taxon>Arachnida</taxon>
        <taxon>Araneae</taxon>
        <taxon>Araneomorphae</taxon>
        <taxon>Entelegynae</taxon>
        <taxon>Araneoidea</taxon>
        <taxon>Nephilidae</taxon>
        <taxon>Trichonephila</taxon>
    </lineage>
</organism>
<protein>
    <submittedName>
        <fullName evidence="1">Uncharacterized protein</fullName>
    </submittedName>
</protein>
<dbReference type="EMBL" id="BMAO01022643">
    <property type="protein sequence ID" value="GFQ83356.1"/>
    <property type="molecule type" value="Genomic_DNA"/>
</dbReference>
<dbReference type="AlphaFoldDB" id="A0A8X6KTC0"/>
<gene>
    <name evidence="1" type="primary">AVEN_257717_1</name>
    <name evidence="1" type="ORF">TNCT_110751</name>
</gene>
<comment type="caution">
    <text evidence="1">The sequence shown here is derived from an EMBL/GenBank/DDBJ whole genome shotgun (WGS) entry which is preliminary data.</text>
</comment>
<keyword evidence="2" id="KW-1185">Reference proteome</keyword>
<evidence type="ECO:0000313" key="2">
    <source>
        <dbReference type="Proteomes" id="UP000887116"/>
    </source>
</evidence>
<reference evidence="1" key="1">
    <citation type="submission" date="2020-07" db="EMBL/GenBank/DDBJ databases">
        <title>Multicomponent nature underlies the extraordinary mechanical properties of spider dragline silk.</title>
        <authorList>
            <person name="Kono N."/>
            <person name="Nakamura H."/>
            <person name="Mori M."/>
            <person name="Yoshida Y."/>
            <person name="Ohtoshi R."/>
            <person name="Malay A.D."/>
            <person name="Moran D.A.P."/>
            <person name="Tomita M."/>
            <person name="Numata K."/>
            <person name="Arakawa K."/>
        </authorList>
    </citation>
    <scope>NUCLEOTIDE SEQUENCE</scope>
</reference>
<sequence>MQGNCVKCQTKKSGFVKRNKTMNFLELIRPHLCHDPDRMSIIAFVNQPPAVNVKLSPDADSNVYHFIREAANVDLLGACHLAQMYHILTGDEQVPVPFALVSVEGILPKRVDDQPIRRLYASVKILKALNAPFTQNATMDAPTEEMQHFLTDYMHAITHAQPQEALKDSEKMVLNHLLQNLHQAMESKEFQENKFDFYFQKLVPYVKACRKDWTPLPPEEEESNLIKAAAESVATFDGDS</sequence>
<dbReference type="Proteomes" id="UP000887116">
    <property type="component" value="Unassembled WGS sequence"/>
</dbReference>
<accession>A0A8X6KTC0</accession>
<proteinExistence type="predicted"/>
<evidence type="ECO:0000313" key="1">
    <source>
        <dbReference type="EMBL" id="GFQ83356.1"/>
    </source>
</evidence>
<name>A0A8X6KTC0_TRICU</name>
<dbReference type="OrthoDB" id="6423922at2759"/>